<reference evidence="2" key="1">
    <citation type="submission" date="2022-06" db="EMBL/GenBank/DDBJ databases">
        <title>Sphingomicrobium sedimins sp. nov., a marine bacterium isolated from tidal flat.</title>
        <authorList>
            <person name="Kim C.-H."/>
            <person name="Yoo Y."/>
            <person name="Kim J.-J."/>
        </authorList>
    </citation>
    <scope>NUCLEOTIDE SEQUENCE</scope>
    <source>
        <strain evidence="2">GRR-S6-50</strain>
    </source>
</reference>
<organism evidence="2 3">
    <name type="scientific">Sphingomicrobium sediminis</name>
    <dbReference type="NCBI Taxonomy" id="2950949"/>
    <lineage>
        <taxon>Bacteria</taxon>
        <taxon>Pseudomonadati</taxon>
        <taxon>Pseudomonadota</taxon>
        <taxon>Alphaproteobacteria</taxon>
        <taxon>Sphingomonadales</taxon>
        <taxon>Sphingomonadaceae</taxon>
        <taxon>Sphingomicrobium</taxon>
    </lineage>
</organism>
<comment type="caution">
    <text evidence="2">The sequence shown here is derived from an EMBL/GenBank/DDBJ whole genome shotgun (WGS) entry which is preliminary data.</text>
</comment>
<evidence type="ECO:0000313" key="2">
    <source>
        <dbReference type="EMBL" id="MCM8557445.1"/>
    </source>
</evidence>
<accession>A0A9X2EG83</accession>
<gene>
    <name evidence="2" type="ORF">NDO55_06395</name>
</gene>
<dbReference type="EMBL" id="JAMSHT010000001">
    <property type="protein sequence ID" value="MCM8557445.1"/>
    <property type="molecule type" value="Genomic_DNA"/>
</dbReference>
<evidence type="ECO:0000313" key="3">
    <source>
        <dbReference type="Proteomes" id="UP001155128"/>
    </source>
</evidence>
<sequence>MMNFTSKLAATAAALVAVPALAWAAPSPYSQTKGPPESGPYRAQCPDSEVDYIVRLLPNGRAHPNQNATGKCDEFNV</sequence>
<feature type="chain" id="PRO_5040847383" evidence="1">
    <location>
        <begin position="25"/>
        <end position="77"/>
    </location>
</feature>
<keyword evidence="1" id="KW-0732">Signal</keyword>
<feature type="signal peptide" evidence="1">
    <location>
        <begin position="1"/>
        <end position="24"/>
    </location>
</feature>
<dbReference type="AlphaFoldDB" id="A0A9X2EG83"/>
<protein>
    <submittedName>
        <fullName evidence="2">Uncharacterized protein</fullName>
    </submittedName>
</protein>
<evidence type="ECO:0000256" key="1">
    <source>
        <dbReference type="SAM" id="SignalP"/>
    </source>
</evidence>
<keyword evidence="3" id="KW-1185">Reference proteome</keyword>
<name>A0A9X2EG83_9SPHN</name>
<proteinExistence type="predicted"/>
<dbReference type="Proteomes" id="UP001155128">
    <property type="component" value="Unassembled WGS sequence"/>
</dbReference>
<dbReference type="RefSeq" id="WP_252113504.1">
    <property type="nucleotide sequence ID" value="NZ_JAMSHT010000001.1"/>
</dbReference>